<evidence type="ECO:0000256" key="5">
    <source>
        <dbReference type="SAM" id="Phobius"/>
    </source>
</evidence>
<dbReference type="Pfam" id="PF06687">
    <property type="entry name" value="SUR7"/>
    <property type="match status" value="1"/>
</dbReference>
<evidence type="ECO:0000256" key="1">
    <source>
        <dbReference type="ARBA" id="ARBA00004141"/>
    </source>
</evidence>
<dbReference type="Proteomes" id="UP000294933">
    <property type="component" value="Unassembled WGS sequence"/>
</dbReference>
<evidence type="ECO:0000313" key="6">
    <source>
        <dbReference type="EMBL" id="TDL27349.1"/>
    </source>
</evidence>
<feature type="transmembrane region" description="Helical" evidence="5">
    <location>
        <begin position="86"/>
        <end position="110"/>
    </location>
</feature>
<dbReference type="GO" id="GO:0032153">
    <property type="term" value="C:cell division site"/>
    <property type="evidence" value="ECO:0007669"/>
    <property type="project" value="TreeGrafter"/>
</dbReference>
<accession>A0A4Y7QKI7</accession>
<evidence type="ECO:0000256" key="3">
    <source>
        <dbReference type="ARBA" id="ARBA00022989"/>
    </source>
</evidence>
<keyword evidence="7" id="KW-1185">Reference proteome</keyword>
<dbReference type="PANTHER" id="PTHR28013">
    <property type="entry name" value="PROTEIN DCV1-RELATED"/>
    <property type="match status" value="1"/>
</dbReference>
<protein>
    <recommendedName>
        <fullName evidence="8">Pali-domain-containing protein</fullName>
    </recommendedName>
</protein>
<proteinExistence type="predicted"/>
<reference evidence="6 7" key="1">
    <citation type="submission" date="2018-06" db="EMBL/GenBank/DDBJ databases">
        <title>A transcriptomic atlas of mushroom development highlights an independent origin of complex multicellularity.</title>
        <authorList>
            <consortium name="DOE Joint Genome Institute"/>
            <person name="Krizsan K."/>
            <person name="Almasi E."/>
            <person name="Merenyi Z."/>
            <person name="Sahu N."/>
            <person name="Viragh M."/>
            <person name="Koszo T."/>
            <person name="Mondo S."/>
            <person name="Kiss B."/>
            <person name="Balint B."/>
            <person name="Kues U."/>
            <person name="Barry K."/>
            <person name="Hegedus J.C."/>
            <person name="Henrissat B."/>
            <person name="Johnson J."/>
            <person name="Lipzen A."/>
            <person name="Ohm R."/>
            <person name="Nagy I."/>
            <person name="Pangilinan J."/>
            <person name="Yan J."/>
            <person name="Xiong Y."/>
            <person name="Grigoriev I.V."/>
            <person name="Hibbett D.S."/>
            <person name="Nagy L.G."/>
        </authorList>
    </citation>
    <scope>NUCLEOTIDE SEQUENCE [LARGE SCALE GENOMIC DNA]</scope>
    <source>
        <strain evidence="6 7">SZMC22713</strain>
    </source>
</reference>
<keyword evidence="4 5" id="KW-0472">Membrane</keyword>
<gene>
    <name evidence="6" type="ORF">BD410DRAFT_782441</name>
</gene>
<evidence type="ECO:0000313" key="7">
    <source>
        <dbReference type="Proteomes" id="UP000294933"/>
    </source>
</evidence>
<feature type="transmembrane region" description="Helical" evidence="5">
    <location>
        <begin position="12"/>
        <end position="32"/>
    </location>
</feature>
<dbReference type="GO" id="GO:0005886">
    <property type="term" value="C:plasma membrane"/>
    <property type="evidence" value="ECO:0007669"/>
    <property type="project" value="InterPro"/>
</dbReference>
<name>A0A4Y7QKI7_9AGAM</name>
<dbReference type="GO" id="GO:0035838">
    <property type="term" value="C:growing cell tip"/>
    <property type="evidence" value="ECO:0007669"/>
    <property type="project" value="TreeGrafter"/>
</dbReference>
<dbReference type="InterPro" id="IPR051380">
    <property type="entry name" value="pH-response_reg_palI/RIM9"/>
</dbReference>
<evidence type="ECO:0000256" key="2">
    <source>
        <dbReference type="ARBA" id="ARBA00022692"/>
    </source>
</evidence>
<sequence>MAFKFSWLNHALPAATPILTSVVFALLMAATLSSPIDDRAYLFAVTPRNSASGYHLGVFGWCNDKGKNCSSRKVSYTINGVMPDSFAVGCLLLHPITTACAFFALVFSLLAIGMHKVSQISLFLCFFVTVLAAETLIVDFLILSYFSEGSQANHGPGVNMVICAFILQALALLSSVICAFVGHSKRRT</sequence>
<dbReference type="EMBL" id="ML170159">
    <property type="protein sequence ID" value="TDL27349.1"/>
    <property type="molecule type" value="Genomic_DNA"/>
</dbReference>
<keyword evidence="2 5" id="KW-0812">Transmembrane</keyword>
<organism evidence="6 7">
    <name type="scientific">Rickenella mellea</name>
    <dbReference type="NCBI Taxonomy" id="50990"/>
    <lineage>
        <taxon>Eukaryota</taxon>
        <taxon>Fungi</taxon>
        <taxon>Dikarya</taxon>
        <taxon>Basidiomycota</taxon>
        <taxon>Agaricomycotina</taxon>
        <taxon>Agaricomycetes</taxon>
        <taxon>Hymenochaetales</taxon>
        <taxon>Rickenellaceae</taxon>
        <taxon>Rickenella</taxon>
    </lineage>
</organism>
<dbReference type="AlphaFoldDB" id="A0A4Y7QKI7"/>
<evidence type="ECO:0000256" key="4">
    <source>
        <dbReference type="ARBA" id="ARBA00023136"/>
    </source>
</evidence>
<dbReference type="VEuPathDB" id="FungiDB:BD410DRAFT_782441"/>
<feature type="transmembrane region" description="Helical" evidence="5">
    <location>
        <begin position="122"/>
        <end position="146"/>
    </location>
</feature>
<keyword evidence="3 5" id="KW-1133">Transmembrane helix</keyword>
<evidence type="ECO:0008006" key="8">
    <source>
        <dbReference type="Google" id="ProtNLM"/>
    </source>
</evidence>
<dbReference type="InterPro" id="IPR009571">
    <property type="entry name" value="SUR7/Rim9-like_fungi"/>
</dbReference>
<dbReference type="PANTHER" id="PTHR28013:SF3">
    <property type="entry name" value="PROTEIN DCV1-RELATED"/>
    <property type="match status" value="1"/>
</dbReference>
<feature type="transmembrane region" description="Helical" evidence="5">
    <location>
        <begin position="158"/>
        <end position="182"/>
    </location>
</feature>
<comment type="subcellular location">
    <subcellularLocation>
        <location evidence="1">Membrane</location>
        <topology evidence="1">Multi-pass membrane protein</topology>
    </subcellularLocation>
</comment>